<sequence>MVIMNIGPAAGVCNGTRLIVRSLGTKIIEATIAAGPKAGNTIHIPKIKIICSASEGKSPHDFARVQFPVRLVFAMTINKAQGQTLDIIGL</sequence>
<evidence type="ECO:0000313" key="2">
    <source>
        <dbReference type="Proteomes" id="UP000054107"/>
    </source>
</evidence>
<dbReference type="PANTHER" id="PTHR23274:SF51">
    <property type="entry name" value="OS03G0423850 PROTEIN"/>
    <property type="match status" value="1"/>
</dbReference>
<evidence type="ECO:0000313" key="1">
    <source>
        <dbReference type="EMBL" id="CEP14809.1"/>
    </source>
</evidence>
<gene>
    <name evidence="1" type="primary">PARPA_08994.1 scaffold 35302</name>
</gene>
<name>A0A0B7NGZ6_9FUNG</name>
<dbReference type="GO" id="GO:0006260">
    <property type="term" value="P:DNA replication"/>
    <property type="evidence" value="ECO:0007669"/>
    <property type="project" value="TreeGrafter"/>
</dbReference>
<dbReference type="AlphaFoldDB" id="A0A0B7NGZ6"/>
<protein>
    <recommendedName>
        <fullName evidence="3">ATP-dependent DNA helicase</fullName>
    </recommendedName>
</protein>
<dbReference type="OrthoDB" id="3691720at2759"/>
<dbReference type="PANTHER" id="PTHR23274">
    <property type="entry name" value="DNA HELICASE-RELATED"/>
    <property type="match status" value="1"/>
</dbReference>
<evidence type="ECO:0008006" key="3">
    <source>
        <dbReference type="Google" id="ProtNLM"/>
    </source>
</evidence>
<accession>A0A0B7NGZ6</accession>
<dbReference type="InterPro" id="IPR027417">
    <property type="entry name" value="P-loop_NTPase"/>
</dbReference>
<organism evidence="1 2">
    <name type="scientific">Parasitella parasitica</name>
    <dbReference type="NCBI Taxonomy" id="35722"/>
    <lineage>
        <taxon>Eukaryota</taxon>
        <taxon>Fungi</taxon>
        <taxon>Fungi incertae sedis</taxon>
        <taxon>Mucoromycota</taxon>
        <taxon>Mucoromycotina</taxon>
        <taxon>Mucoromycetes</taxon>
        <taxon>Mucorales</taxon>
        <taxon>Mucorineae</taxon>
        <taxon>Mucoraceae</taxon>
        <taxon>Parasitella</taxon>
    </lineage>
</organism>
<dbReference type="GO" id="GO:0005657">
    <property type="term" value="C:replication fork"/>
    <property type="evidence" value="ECO:0007669"/>
    <property type="project" value="TreeGrafter"/>
</dbReference>
<proteinExistence type="predicted"/>
<keyword evidence="2" id="KW-1185">Reference proteome</keyword>
<dbReference type="STRING" id="35722.A0A0B7NGZ6"/>
<dbReference type="Proteomes" id="UP000054107">
    <property type="component" value="Unassembled WGS sequence"/>
</dbReference>
<dbReference type="SUPFAM" id="SSF52540">
    <property type="entry name" value="P-loop containing nucleoside triphosphate hydrolases"/>
    <property type="match status" value="1"/>
</dbReference>
<reference evidence="1 2" key="1">
    <citation type="submission" date="2014-09" db="EMBL/GenBank/DDBJ databases">
        <authorList>
            <person name="Ellenberger Sabrina"/>
        </authorList>
    </citation>
    <scope>NUCLEOTIDE SEQUENCE [LARGE SCALE GENOMIC DNA]</scope>
    <source>
        <strain evidence="1 2">CBS 412.66</strain>
    </source>
</reference>
<dbReference type="EMBL" id="LN731702">
    <property type="protein sequence ID" value="CEP14809.1"/>
    <property type="molecule type" value="Genomic_DNA"/>
</dbReference>